<keyword evidence="7" id="KW-0698">rRNA processing</keyword>
<keyword evidence="3 7" id="KW-0479">Metal-binding</keyword>
<organism evidence="8 9">
    <name type="scientific">Desulfuromonas acetoxidans (strain DSM 684 / 11070)</name>
    <dbReference type="NCBI Taxonomy" id="281689"/>
    <lineage>
        <taxon>Bacteria</taxon>
        <taxon>Pseudomonadati</taxon>
        <taxon>Thermodesulfobacteriota</taxon>
        <taxon>Desulfuromonadia</taxon>
        <taxon>Desulfuromonadales</taxon>
        <taxon>Desulfuromonadaceae</taxon>
        <taxon>Desulfuromonas</taxon>
    </lineage>
</organism>
<sequence>MIYIENQQQNHDIPITTFKTAAKTILNALECPDDTELSVVIVDDDQIQEINRDYLQRDNPTNVISFAQQEGEGAGICPELLGDVVISADTAARDAAEAGVPFFSEMSFLLIHGILHLLGYDHERGTEEQATEMEAKERELFAVLKQAFPELITEGSK</sequence>
<comment type="caution">
    <text evidence="8">The sequence shown here is derived from an EMBL/GenBank/DDBJ whole genome shotgun (WGS) entry which is preliminary data.</text>
</comment>
<dbReference type="InterPro" id="IPR002036">
    <property type="entry name" value="YbeY"/>
</dbReference>
<comment type="function">
    <text evidence="7">Single strand-specific metallo-endoribonuclease involved in late-stage 70S ribosome quality control and in maturation of the 3' terminus of the 16S rRNA.</text>
</comment>
<dbReference type="OrthoDB" id="9807740at2"/>
<accession>Q1K125</accession>
<feature type="binding site" evidence="7">
    <location>
        <position position="122"/>
    </location>
    <ligand>
        <name>Zn(2+)</name>
        <dbReference type="ChEBI" id="CHEBI:29105"/>
        <note>catalytic</note>
    </ligand>
</feature>
<keyword evidence="7" id="KW-0963">Cytoplasm</keyword>
<dbReference type="GO" id="GO:0004222">
    <property type="term" value="F:metalloendopeptidase activity"/>
    <property type="evidence" value="ECO:0007669"/>
    <property type="project" value="InterPro"/>
</dbReference>
<evidence type="ECO:0000256" key="6">
    <source>
        <dbReference type="ARBA" id="ARBA00022833"/>
    </source>
</evidence>
<keyword evidence="5 7" id="KW-0378">Hydrolase</keyword>
<dbReference type="GO" id="GO:0006364">
    <property type="term" value="P:rRNA processing"/>
    <property type="evidence" value="ECO:0007669"/>
    <property type="project" value="UniProtKB-UniRule"/>
</dbReference>
<comment type="subcellular location">
    <subcellularLocation>
        <location evidence="7">Cytoplasm</location>
    </subcellularLocation>
</comment>
<name>Q1K125_DESA6</name>
<dbReference type="PANTHER" id="PTHR46986:SF1">
    <property type="entry name" value="ENDORIBONUCLEASE YBEY, CHLOROPLASTIC"/>
    <property type="match status" value="1"/>
</dbReference>
<dbReference type="Proteomes" id="UP000005695">
    <property type="component" value="Unassembled WGS sequence"/>
</dbReference>
<dbReference type="AlphaFoldDB" id="Q1K125"/>
<dbReference type="GO" id="GO:0005737">
    <property type="term" value="C:cytoplasm"/>
    <property type="evidence" value="ECO:0007669"/>
    <property type="project" value="UniProtKB-SubCell"/>
</dbReference>
<dbReference type="GO" id="GO:0008270">
    <property type="term" value="F:zinc ion binding"/>
    <property type="evidence" value="ECO:0007669"/>
    <property type="project" value="UniProtKB-UniRule"/>
</dbReference>
<evidence type="ECO:0000256" key="4">
    <source>
        <dbReference type="ARBA" id="ARBA00022759"/>
    </source>
</evidence>
<evidence type="ECO:0000313" key="8">
    <source>
        <dbReference type="EMBL" id="EAT16183.1"/>
    </source>
</evidence>
<gene>
    <name evidence="7" type="primary">ybeY</name>
    <name evidence="8" type="ORF">Dace_1647</name>
</gene>
<comment type="similarity">
    <text evidence="1 7">Belongs to the endoribonuclease YbeY family.</text>
</comment>
<dbReference type="RefSeq" id="WP_005999373.1">
    <property type="nucleotide sequence ID" value="NZ_AAEW02000006.1"/>
</dbReference>
<dbReference type="EMBL" id="AAEW02000006">
    <property type="protein sequence ID" value="EAT16183.1"/>
    <property type="molecule type" value="Genomic_DNA"/>
</dbReference>
<reference evidence="8" key="1">
    <citation type="submission" date="2006-05" db="EMBL/GenBank/DDBJ databases">
        <title>Annotation of the draft genome assembly of Desulfuromonas acetoxidans DSM 684.</title>
        <authorList>
            <consortium name="US DOE Joint Genome Institute (JGI-ORNL)"/>
            <person name="Larimer F."/>
            <person name="Land M."/>
            <person name="Hauser L."/>
        </authorList>
    </citation>
    <scope>NUCLEOTIDE SEQUENCE [LARGE SCALE GENOMIC DNA]</scope>
    <source>
        <strain evidence="8">DSM 684</strain>
    </source>
</reference>
<keyword evidence="7" id="KW-0690">Ribosome biogenesis</keyword>
<comment type="cofactor">
    <cofactor evidence="7">
        <name>Zn(2+)</name>
        <dbReference type="ChEBI" id="CHEBI:29105"/>
    </cofactor>
    <text evidence="7">Binds 1 zinc ion.</text>
</comment>
<protein>
    <recommendedName>
        <fullName evidence="7">Endoribonuclease YbeY</fullName>
        <ecNumber evidence="7">3.1.-.-</ecNumber>
    </recommendedName>
</protein>
<evidence type="ECO:0000313" key="9">
    <source>
        <dbReference type="Proteomes" id="UP000005695"/>
    </source>
</evidence>
<keyword evidence="9" id="KW-1185">Reference proteome</keyword>
<reference evidence="8" key="2">
    <citation type="submission" date="2006-05" db="EMBL/GenBank/DDBJ databases">
        <title>Sequencing of the draft genome and assembly of Desulfuromonas acetoxidans DSM 684.</title>
        <authorList>
            <consortium name="US DOE Joint Genome Institute (JGI-PGF)"/>
            <person name="Copeland A."/>
            <person name="Lucas S."/>
            <person name="Lapidus A."/>
            <person name="Barry K."/>
            <person name="Detter J.C."/>
            <person name="Glavina del Rio T."/>
            <person name="Hammon N."/>
            <person name="Israni S."/>
            <person name="Dalin E."/>
            <person name="Tice H."/>
            <person name="Bruce D."/>
            <person name="Pitluck S."/>
            <person name="Richardson P."/>
        </authorList>
    </citation>
    <scope>NUCLEOTIDE SEQUENCE [LARGE SCALE GENOMIC DNA]</scope>
    <source>
        <strain evidence="8">DSM 684</strain>
    </source>
</reference>
<dbReference type="InterPro" id="IPR020549">
    <property type="entry name" value="YbeY_CS"/>
</dbReference>
<dbReference type="InterPro" id="IPR023091">
    <property type="entry name" value="MetalPrtase_cat_dom_sf_prd"/>
</dbReference>
<dbReference type="PANTHER" id="PTHR46986">
    <property type="entry name" value="ENDORIBONUCLEASE YBEY, CHLOROPLASTIC"/>
    <property type="match status" value="1"/>
</dbReference>
<evidence type="ECO:0000256" key="3">
    <source>
        <dbReference type="ARBA" id="ARBA00022723"/>
    </source>
</evidence>
<keyword evidence="6 7" id="KW-0862">Zinc</keyword>
<evidence type="ECO:0000256" key="5">
    <source>
        <dbReference type="ARBA" id="ARBA00022801"/>
    </source>
</evidence>
<feature type="binding site" evidence="7">
    <location>
        <position position="112"/>
    </location>
    <ligand>
        <name>Zn(2+)</name>
        <dbReference type="ChEBI" id="CHEBI:29105"/>
        <note>catalytic</note>
    </ligand>
</feature>
<keyword evidence="4 7" id="KW-0255">Endonuclease</keyword>
<evidence type="ECO:0000256" key="1">
    <source>
        <dbReference type="ARBA" id="ARBA00010875"/>
    </source>
</evidence>
<dbReference type="PROSITE" id="PS01306">
    <property type="entry name" value="UPF0054"/>
    <property type="match status" value="1"/>
</dbReference>
<dbReference type="EC" id="3.1.-.-" evidence="7"/>
<dbReference type="Pfam" id="PF02130">
    <property type="entry name" value="YbeY"/>
    <property type="match status" value="1"/>
</dbReference>
<dbReference type="HAMAP" id="MF_00009">
    <property type="entry name" value="Endoribonucl_YbeY"/>
    <property type="match status" value="1"/>
</dbReference>
<evidence type="ECO:0000256" key="7">
    <source>
        <dbReference type="HAMAP-Rule" id="MF_00009"/>
    </source>
</evidence>
<dbReference type="SUPFAM" id="SSF55486">
    <property type="entry name" value="Metalloproteases ('zincins'), catalytic domain"/>
    <property type="match status" value="1"/>
</dbReference>
<proteinExistence type="inferred from homology"/>
<dbReference type="GO" id="GO:0004521">
    <property type="term" value="F:RNA endonuclease activity"/>
    <property type="evidence" value="ECO:0007669"/>
    <property type="project" value="UniProtKB-UniRule"/>
</dbReference>
<dbReference type="NCBIfam" id="TIGR00043">
    <property type="entry name" value="rRNA maturation RNase YbeY"/>
    <property type="match status" value="1"/>
</dbReference>
<feature type="binding site" evidence="7">
    <location>
        <position position="116"/>
    </location>
    <ligand>
        <name>Zn(2+)</name>
        <dbReference type="ChEBI" id="CHEBI:29105"/>
        <note>catalytic</note>
    </ligand>
</feature>
<keyword evidence="2 7" id="KW-0540">Nuclease</keyword>
<dbReference type="Gene3D" id="3.40.390.30">
    <property type="entry name" value="Metalloproteases ('zincins'), catalytic domain"/>
    <property type="match status" value="1"/>
</dbReference>
<evidence type="ECO:0000256" key="2">
    <source>
        <dbReference type="ARBA" id="ARBA00022722"/>
    </source>
</evidence>